<keyword evidence="2" id="KW-0547">Nucleotide-binding</keyword>
<keyword evidence="3 4" id="KW-0418">Kinase</keyword>
<protein>
    <submittedName>
        <fullName evidence="5">Adenylate kinase</fullName>
    </submittedName>
</protein>
<comment type="similarity">
    <text evidence="4">Belongs to the adenylate kinase family.</text>
</comment>
<reference evidence="5 6" key="1">
    <citation type="journal article" date="2017" name="Int. J. Parasitol.">
        <title>The genome of the protozoan parasite Cystoisospora suis and a reverse vaccinology approach to identify vaccine candidates.</title>
        <authorList>
            <person name="Palmieri N."/>
            <person name="Shrestha A."/>
            <person name="Ruttkowski B."/>
            <person name="Beck T."/>
            <person name="Vogl C."/>
            <person name="Tomley F."/>
            <person name="Blake D.P."/>
            <person name="Joachim A."/>
        </authorList>
    </citation>
    <scope>NUCLEOTIDE SEQUENCE [LARGE SCALE GENOMIC DNA]</scope>
    <source>
        <strain evidence="5 6">Wien I</strain>
    </source>
</reference>
<dbReference type="InterPro" id="IPR033690">
    <property type="entry name" value="Adenylat_kinase_CS"/>
</dbReference>
<dbReference type="SUPFAM" id="SSF52540">
    <property type="entry name" value="P-loop containing nucleoside triphosphate hydrolases"/>
    <property type="match status" value="2"/>
</dbReference>
<dbReference type="AlphaFoldDB" id="A0A2C6KHI1"/>
<dbReference type="Gene3D" id="1.20.890.10">
    <property type="entry name" value="cAMP-dependent protein kinase regulatory subunit, dimerization-anchoring domain"/>
    <property type="match status" value="1"/>
</dbReference>
<dbReference type="Proteomes" id="UP000221165">
    <property type="component" value="Unassembled WGS sequence"/>
</dbReference>
<dbReference type="CDD" id="cd01428">
    <property type="entry name" value="ADK"/>
    <property type="match status" value="1"/>
</dbReference>
<evidence type="ECO:0000313" key="5">
    <source>
        <dbReference type="EMBL" id="PHJ17007.1"/>
    </source>
</evidence>
<keyword evidence="1 4" id="KW-0808">Transferase</keyword>
<dbReference type="GO" id="GO:0019205">
    <property type="term" value="F:nucleobase-containing compound kinase activity"/>
    <property type="evidence" value="ECO:0007669"/>
    <property type="project" value="InterPro"/>
</dbReference>
<dbReference type="Pfam" id="PF00406">
    <property type="entry name" value="ADK"/>
    <property type="match status" value="1"/>
</dbReference>
<comment type="caution">
    <text evidence="5">The sequence shown here is derived from an EMBL/GenBank/DDBJ whole genome shotgun (WGS) entry which is preliminary data.</text>
</comment>
<dbReference type="PROSITE" id="PS00113">
    <property type="entry name" value="ADENYLATE_KINASE"/>
    <property type="match status" value="1"/>
</dbReference>
<evidence type="ECO:0000256" key="3">
    <source>
        <dbReference type="ARBA" id="ARBA00022777"/>
    </source>
</evidence>
<evidence type="ECO:0000256" key="2">
    <source>
        <dbReference type="ARBA" id="ARBA00022741"/>
    </source>
</evidence>
<sequence length="423" mass="47639">METPGTGQGAQALADRTLSIPGPPPSAVMSDPLFAAERRKFLAETIAYVEKHHVNEVFDDLLKELVMHCPADPIEHLIKYLQQPATVRVVLLGPQGSHASELCEKLAETHGLVHVHAGHLIRAYIKKTQETHLMRNIERGELVPDEVAIAAVMPILTKHRHHGWVLDGFPRTRVQAVALQESRIVPDKFIVLRMPERELPTFFQIVQTQERLAREDAEKCPATLASARPRSPKVPAYVPVTSQCTEKVRVYERHISGVLQQYESSYHIVDAAPSTDEVLQKIRVIGPPGSGKSEQARLLAERYGVVHVDALQLVLPQDILFPVVLKRLRQADCARKGWVLESFPQTTYQAEWLRHSRLTPTHVIALDVEAETQYDRVAKRLHDPETGRVSWRFPPVKHCRASRLLGRPPHLGELEPLRGCRQA</sequence>
<dbReference type="GO" id="GO:0006139">
    <property type="term" value="P:nucleobase-containing compound metabolic process"/>
    <property type="evidence" value="ECO:0007669"/>
    <property type="project" value="InterPro"/>
</dbReference>
<evidence type="ECO:0000313" key="6">
    <source>
        <dbReference type="Proteomes" id="UP000221165"/>
    </source>
</evidence>
<accession>A0A2C6KHI1</accession>
<dbReference type="PRINTS" id="PR00094">
    <property type="entry name" value="ADENYLTKNASE"/>
</dbReference>
<evidence type="ECO:0000256" key="1">
    <source>
        <dbReference type="ARBA" id="ARBA00022679"/>
    </source>
</evidence>
<evidence type="ECO:0000256" key="4">
    <source>
        <dbReference type="RuleBase" id="RU003330"/>
    </source>
</evidence>
<dbReference type="RefSeq" id="XP_067918732.1">
    <property type="nucleotide sequence ID" value="XM_068069294.1"/>
</dbReference>
<proteinExistence type="inferred from homology"/>
<organism evidence="5 6">
    <name type="scientific">Cystoisospora suis</name>
    <dbReference type="NCBI Taxonomy" id="483139"/>
    <lineage>
        <taxon>Eukaryota</taxon>
        <taxon>Sar</taxon>
        <taxon>Alveolata</taxon>
        <taxon>Apicomplexa</taxon>
        <taxon>Conoidasida</taxon>
        <taxon>Coccidia</taxon>
        <taxon>Eucoccidiorida</taxon>
        <taxon>Eimeriorina</taxon>
        <taxon>Sarcocystidae</taxon>
        <taxon>Cystoisospora</taxon>
    </lineage>
</organism>
<dbReference type="GeneID" id="94432505"/>
<name>A0A2C6KHI1_9APIC</name>
<dbReference type="InterPro" id="IPR027417">
    <property type="entry name" value="P-loop_NTPase"/>
</dbReference>
<dbReference type="PANTHER" id="PTHR23359">
    <property type="entry name" value="NUCLEOTIDE KINASE"/>
    <property type="match status" value="1"/>
</dbReference>
<dbReference type="CDD" id="cd22979">
    <property type="entry name" value="DD_AK8"/>
    <property type="match status" value="1"/>
</dbReference>
<dbReference type="VEuPathDB" id="ToxoDB:CSUI_009178"/>
<dbReference type="OrthoDB" id="522106at2759"/>
<dbReference type="InterPro" id="IPR000850">
    <property type="entry name" value="Adenylat/UMP-CMP_kin"/>
</dbReference>
<dbReference type="SUPFAM" id="SSF47391">
    <property type="entry name" value="Dimerization-anchoring domain of cAMP-dependent PK regulatory subunit"/>
    <property type="match status" value="1"/>
</dbReference>
<dbReference type="EMBL" id="MIGC01005370">
    <property type="protein sequence ID" value="PHJ17007.1"/>
    <property type="molecule type" value="Genomic_DNA"/>
</dbReference>
<gene>
    <name evidence="5" type="ORF">CSUI_009178</name>
</gene>
<dbReference type="Gene3D" id="3.40.50.300">
    <property type="entry name" value="P-loop containing nucleotide triphosphate hydrolases"/>
    <property type="match status" value="2"/>
</dbReference>
<dbReference type="GO" id="GO:0005524">
    <property type="term" value="F:ATP binding"/>
    <property type="evidence" value="ECO:0007669"/>
    <property type="project" value="InterPro"/>
</dbReference>
<keyword evidence="6" id="KW-1185">Reference proteome</keyword>